<dbReference type="SUPFAM" id="SSF49503">
    <property type="entry name" value="Cupredoxins"/>
    <property type="match status" value="1"/>
</dbReference>
<gene>
    <name evidence="8" type="primary">LOC112281992</name>
    <name evidence="7" type="ORF">PHYPA_008088</name>
</gene>
<keyword evidence="4" id="KW-1133">Transmembrane helix</keyword>
<dbReference type="STRING" id="3218.A0A2K1KKV3"/>
<dbReference type="EnsemblPlants" id="Pp3c5_23940V3.2">
    <property type="protein sequence ID" value="Pp3c5_23940V3.2"/>
    <property type="gene ID" value="Pp3c5_23940"/>
</dbReference>
<reference evidence="8" key="3">
    <citation type="submission" date="2020-12" db="UniProtKB">
        <authorList>
            <consortium name="EnsemblPlants"/>
        </authorList>
    </citation>
    <scope>IDENTIFICATION</scope>
</reference>
<dbReference type="OrthoDB" id="1934652at2759"/>
<feature type="region of interest" description="Disordered" evidence="3">
    <location>
        <begin position="136"/>
        <end position="156"/>
    </location>
</feature>
<feature type="domain" description="Phytocyanin" evidence="6">
    <location>
        <begin position="27"/>
        <end position="130"/>
    </location>
</feature>
<dbReference type="PANTHER" id="PTHR33021">
    <property type="entry name" value="BLUE COPPER PROTEIN"/>
    <property type="match status" value="1"/>
</dbReference>
<dbReference type="Gramene" id="Pp3c5_23940V3.5">
    <property type="protein sequence ID" value="Pp3c5_23940V3.5"/>
    <property type="gene ID" value="Pp3c5_23940"/>
</dbReference>
<evidence type="ECO:0000256" key="5">
    <source>
        <dbReference type="SAM" id="SignalP"/>
    </source>
</evidence>
<dbReference type="EnsemblPlants" id="Pp3c5_23940V3.4">
    <property type="protein sequence ID" value="Pp3c5_23940V3.4"/>
    <property type="gene ID" value="Pp3c5_23940"/>
</dbReference>
<dbReference type="InterPro" id="IPR003245">
    <property type="entry name" value="Phytocyanin_dom"/>
</dbReference>
<evidence type="ECO:0000259" key="6">
    <source>
        <dbReference type="PROSITE" id="PS51485"/>
    </source>
</evidence>
<evidence type="ECO:0000313" key="7">
    <source>
        <dbReference type="EMBL" id="PNR54411.1"/>
    </source>
</evidence>
<reference evidence="7 9" key="1">
    <citation type="journal article" date="2008" name="Science">
        <title>The Physcomitrella genome reveals evolutionary insights into the conquest of land by plants.</title>
        <authorList>
            <person name="Rensing S."/>
            <person name="Lang D."/>
            <person name="Zimmer A."/>
            <person name="Terry A."/>
            <person name="Salamov A."/>
            <person name="Shapiro H."/>
            <person name="Nishiyama T."/>
            <person name="Perroud P.-F."/>
            <person name="Lindquist E."/>
            <person name="Kamisugi Y."/>
            <person name="Tanahashi T."/>
            <person name="Sakakibara K."/>
            <person name="Fujita T."/>
            <person name="Oishi K."/>
            <person name="Shin-I T."/>
            <person name="Kuroki Y."/>
            <person name="Toyoda A."/>
            <person name="Suzuki Y."/>
            <person name="Hashimoto A."/>
            <person name="Yamaguchi K."/>
            <person name="Sugano A."/>
            <person name="Kohara Y."/>
            <person name="Fujiyama A."/>
            <person name="Anterola A."/>
            <person name="Aoki S."/>
            <person name="Ashton N."/>
            <person name="Barbazuk W.B."/>
            <person name="Barker E."/>
            <person name="Bennetzen J."/>
            <person name="Bezanilla M."/>
            <person name="Blankenship R."/>
            <person name="Cho S.H."/>
            <person name="Dutcher S."/>
            <person name="Estelle M."/>
            <person name="Fawcett J.A."/>
            <person name="Gundlach H."/>
            <person name="Hanada K."/>
            <person name="Heyl A."/>
            <person name="Hicks K.A."/>
            <person name="Hugh J."/>
            <person name="Lohr M."/>
            <person name="Mayer K."/>
            <person name="Melkozernov A."/>
            <person name="Murata T."/>
            <person name="Nelson D."/>
            <person name="Pils B."/>
            <person name="Prigge M."/>
            <person name="Reiss B."/>
            <person name="Renner T."/>
            <person name="Rombauts S."/>
            <person name="Rushton P."/>
            <person name="Sanderfoot A."/>
            <person name="Schween G."/>
            <person name="Shiu S.-H."/>
            <person name="Stueber K."/>
            <person name="Theodoulou F.L."/>
            <person name="Tu H."/>
            <person name="Van de Peer Y."/>
            <person name="Verrier P.J."/>
            <person name="Waters E."/>
            <person name="Wood A."/>
            <person name="Yang L."/>
            <person name="Cove D."/>
            <person name="Cuming A."/>
            <person name="Hasebe M."/>
            <person name="Lucas S."/>
            <person name="Mishler D.B."/>
            <person name="Reski R."/>
            <person name="Grigoriev I."/>
            <person name="Quatrano R.S."/>
            <person name="Boore J.L."/>
        </authorList>
    </citation>
    <scope>NUCLEOTIDE SEQUENCE [LARGE SCALE GENOMIC DNA]</scope>
    <source>
        <strain evidence="8 9">cv. Gransden 2004</strain>
    </source>
</reference>
<keyword evidence="9" id="KW-1185">Reference proteome</keyword>
<dbReference type="InterPro" id="IPR039391">
    <property type="entry name" value="Phytocyanin-like"/>
</dbReference>
<feature type="transmembrane region" description="Helical" evidence="4">
    <location>
        <begin position="169"/>
        <end position="190"/>
    </location>
</feature>
<dbReference type="InterPro" id="IPR008972">
    <property type="entry name" value="Cupredoxin"/>
</dbReference>
<dbReference type="Gramene" id="Pp3c5_23940V3.1">
    <property type="protein sequence ID" value="Pp3c5_23940V3.1"/>
    <property type="gene ID" value="Pp3c5_23940"/>
</dbReference>
<dbReference type="EMBL" id="ABEU02000005">
    <property type="protein sequence ID" value="PNR54411.1"/>
    <property type="molecule type" value="Genomic_DNA"/>
</dbReference>
<dbReference type="Gene3D" id="2.60.40.420">
    <property type="entry name" value="Cupredoxins - blue copper proteins"/>
    <property type="match status" value="1"/>
</dbReference>
<name>A0A2K1KKV3_PHYPA</name>
<dbReference type="GO" id="GO:0009055">
    <property type="term" value="F:electron transfer activity"/>
    <property type="evidence" value="ECO:0007669"/>
    <property type="project" value="InterPro"/>
</dbReference>
<evidence type="ECO:0000313" key="9">
    <source>
        <dbReference type="Proteomes" id="UP000006727"/>
    </source>
</evidence>
<dbReference type="GeneID" id="112281992"/>
<evidence type="ECO:0000256" key="4">
    <source>
        <dbReference type="SAM" id="Phobius"/>
    </source>
</evidence>
<dbReference type="Proteomes" id="UP000006727">
    <property type="component" value="Chromosome 5"/>
</dbReference>
<dbReference type="EnsemblPlants" id="Pp3c5_23940V3.5">
    <property type="protein sequence ID" value="Pp3c5_23940V3.5"/>
    <property type="gene ID" value="Pp3c5_23940"/>
</dbReference>
<dbReference type="PANTHER" id="PTHR33021:SF499">
    <property type="entry name" value="OS12G0150500 PROTEIN"/>
    <property type="match status" value="1"/>
</dbReference>
<dbReference type="PaxDb" id="3218-PP1S23_198V6.1"/>
<dbReference type="PROSITE" id="PS51485">
    <property type="entry name" value="PHYTOCYANIN"/>
    <property type="match status" value="1"/>
</dbReference>
<proteinExistence type="predicted"/>
<dbReference type="FunFam" id="2.60.40.420:FF:000034">
    <property type="entry name" value="Cupredoxin superfamily protein"/>
    <property type="match status" value="1"/>
</dbReference>
<keyword evidence="2" id="KW-0325">Glycoprotein</keyword>
<dbReference type="EnsemblPlants" id="Pp3c5_23940V3.3">
    <property type="protein sequence ID" value="Pp3c5_23940V3.3"/>
    <property type="gene ID" value="Pp3c5_23940"/>
</dbReference>
<dbReference type="Gramene" id="Pp3c5_23940V3.4">
    <property type="protein sequence ID" value="Pp3c5_23940V3.4"/>
    <property type="gene ID" value="Pp3c5_23940"/>
</dbReference>
<feature type="compositionally biased region" description="Pro residues" evidence="3">
    <location>
        <begin position="136"/>
        <end position="152"/>
    </location>
</feature>
<dbReference type="RefSeq" id="XP_024374825.1">
    <property type="nucleotide sequence ID" value="XM_024519057.2"/>
</dbReference>
<keyword evidence="4" id="KW-0812">Transmembrane</keyword>
<feature type="chain" id="PRO_5044576442" description="Phytocyanin domain-containing protein" evidence="5">
    <location>
        <begin position="27"/>
        <end position="191"/>
    </location>
</feature>
<evidence type="ECO:0000256" key="1">
    <source>
        <dbReference type="ARBA" id="ARBA00023157"/>
    </source>
</evidence>
<dbReference type="CDD" id="cd04216">
    <property type="entry name" value="Phytocyanin"/>
    <property type="match status" value="1"/>
</dbReference>
<feature type="signal peptide" evidence="5">
    <location>
        <begin position="1"/>
        <end position="26"/>
    </location>
</feature>
<sequence>MAQGRGNAVGVLFVASLLAFAHTVVGVDHVIGGTNKWDYPPGTDTNYYATWSAKHNFVVGDSAVFNYVATQHNVQVVTANEYRSCAQSNGQTYMTGKDSIPLTTAGKYYFICSVISHCEMGMKIMIDVKAAAAAPPPATTTPPTMSPLPPTEAPAAAPVLPPPPSTATSVPACLSLVAVMAASAFGVLFLC</sequence>
<dbReference type="Pfam" id="PF02298">
    <property type="entry name" value="Cu_bind_like"/>
    <property type="match status" value="1"/>
</dbReference>
<dbReference type="Gramene" id="Pp3c5_23940V3.3">
    <property type="protein sequence ID" value="Pp3c5_23940V3.3"/>
    <property type="gene ID" value="Pp3c5_23940"/>
</dbReference>
<evidence type="ECO:0000313" key="8">
    <source>
        <dbReference type="EnsemblPlants" id="Pp3c5_23940V3.1"/>
    </source>
</evidence>
<dbReference type="AlphaFoldDB" id="A0A2K1KKV3"/>
<reference evidence="7 9" key="2">
    <citation type="journal article" date="2018" name="Plant J.">
        <title>The Physcomitrella patens chromosome-scale assembly reveals moss genome structure and evolution.</title>
        <authorList>
            <person name="Lang D."/>
            <person name="Ullrich K.K."/>
            <person name="Murat F."/>
            <person name="Fuchs J."/>
            <person name="Jenkins J."/>
            <person name="Haas F.B."/>
            <person name="Piednoel M."/>
            <person name="Gundlach H."/>
            <person name="Van Bel M."/>
            <person name="Meyberg R."/>
            <person name="Vives C."/>
            <person name="Morata J."/>
            <person name="Symeonidi A."/>
            <person name="Hiss M."/>
            <person name="Muchero W."/>
            <person name="Kamisugi Y."/>
            <person name="Saleh O."/>
            <person name="Blanc G."/>
            <person name="Decker E.L."/>
            <person name="van Gessel N."/>
            <person name="Grimwood J."/>
            <person name="Hayes R.D."/>
            <person name="Graham S.W."/>
            <person name="Gunter L.E."/>
            <person name="McDaniel S.F."/>
            <person name="Hoernstein S.N.W."/>
            <person name="Larsson A."/>
            <person name="Li F.W."/>
            <person name="Perroud P.F."/>
            <person name="Phillips J."/>
            <person name="Ranjan P."/>
            <person name="Rokshar D.S."/>
            <person name="Rothfels C.J."/>
            <person name="Schneider L."/>
            <person name="Shu S."/>
            <person name="Stevenson D.W."/>
            <person name="Thummler F."/>
            <person name="Tillich M."/>
            <person name="Villarreal Aguilar J.C."/>
            <person name="Widiez T."/>
            <person name="Wong G.K."/>
            <person name="Wymore A."/>
            <person name="Zhang Y."/>
            <person name="Zimmer A.D."/>
            <person name="Quatrano R.S."/>
            <person name="Mayer K.F.X."/>
            <person name="Goodstein D."/>
            <person name="Casacuberta J.M."/>
            <person name="Vandepoele K."/>
            <person name="Reski R."/>
            <person name="Cuming A.C."/>
            <person name="Tuskan G.A."/>
            <person name="Maumus F."/>
            <person name="Salse J."/>
            <person name="Schmutz J."/>
            <person name="Rensing S.A."/>
        </authorList>
    </citation>
    <scope>NUCLEOTIDE SEQUENCE [LARGE SCALE GENOMIC DNA]</scope>
    <source>
        <strain evidence="8 9">cv. Gransden 2004</strain>
    </source>
</reference>
<dbReference type="OMA" id="ISHCEMG"/>
<keyword evidence="1" id="KW-1015">Disulfide bond</keyword>
<dbReference type="EnsemblPlants" id="Pp3c5_23940V3.1">
    <property type="protein sequence ID" value="Pp3c5_23940V3.1"/>
    <property type="gene ID" value="Pp3c5_23940"/>
</dbReference>
<protein>
    <recommendedName>
        <fullName evidence="6">Phytocyanin domain-containing protein</fullName>
    </recommendedName>
</protein>
<evidence type="ECO:0000256" key="3">
    <source>
        <dbReference type="SAM" id="MobiDB-lite"/>
    </source>
</evidence>
<accession>A0A2K1KKV3</accession>
<dbReference type="GO" id="GO:0005886">
    <property type="term" value="C:plasma membrane"/>
    <property type="evidence" value="ECO:0000318"/>
    <property type="project" value="GO_Central"/>
</dbReference>
<dbReference type="Gramene" id="Pp3c5_23940V3.2">
    <property type="protein sequence ID" value="Pp3c5_23940V3.2"/>
    <property type="gene ID" value="Pp3c5_23940"/>
</dbReference>
<evidence type="ECO:0000256" key="2">
    <source>
        <dbReference type="ARBA" id="ARBA00023180"/>
    </source>
</evidence>
<dbReference type="RefSeq" id="XP_024374826.1">
    <property type="nucleotide sequence ID" value="XM_024519058.2"/>
</dbReference>
<organism evidence="7">
    <name type="scientific">Physcomitrium patens</name>
    <name type="common">Spreading-leaved earth moss</name>
    <name type="synonym">Physcomitrella patens</name>
    <dbReference type="NCBI Taxonomy" id="3218"/>
    <lineage>
        <taxon>Eukaryota</taxon>
        <taxon>Viridiplantae</taxon>
        <taxon>Streptophyta</taxon>
        <taxon>Embryophyta</taxon>
        <taxon>Bryophyta</taxon>
        <taxon>Bryophytina</taxon>
        <taxon>Bryopsida</taxon>
        <taxon>Funariidae</taxon>
        <taxon>Funariales</taxon>
        <taxon>Funariaceae</taxon>
        <taxon>Physcomitrium</taxon>
    </lineage>
</organism>
<keyword evidence="5" id="KW-0732">Signal</keyword>
<keyword evidence="4" id="KW-0472">Membrane</keyword>